<evidence type="ECO:0000256" key="1">
    <source>
        <dbReference type="ARBA" id="ARBA00004245"/>
    </source>
</evidence>
<keyword evidence="4" id="KW-0963">Cytoplasm</keyword>
<dbReference type="AlphaFoldDB" id="A0A834CKN0"/>
<dbReference type="GO" id="GO:0005886">
    <property type="term" value="C:plasma membrane"/>
    <property type="evidence" value="ECO:0007669"/>
    <property type="project" value="TreeGrafter"/>
</dbReference>
<dbReference type="GO" id="GO:0007417">
    <property type="term" value="P:central nervous system development"/>
    <property type="evidence" value="ECO:0007669"/>
    <property type="project" value="TreeGrafter"/>
</dbReference>
<feature type="compositionally biased region" description="Low complexity" evidence="9">
    <location>
        <begin position="323"/>
        <end position="348"/>
    </location>
</feature>
<feature type="region of interest" description="Disordered" evidence="9">
    <location>
        <begin position="175"/>
        <end position="240"/>
    </location>
</feature>
<dbReference type="Pfam" id="PF02063">
    <property type="entry name" value="MARCKS"/>
    <property type="match status" value="1"/>
</dbReference>
<comment type="subcellular location">
    <subcellularLocation>
        <location evidence="1">Cytoplasm</location>
        <location evidence="1">Cytoskeleton</location>
    </subcellularLocation>
    <subcellularLocation>
        <location evidence="2">Membrane</location>
        <topology evidence="2">Lipid-anchor</topology>
    </subcellularLocation>
</comment>
<dbReference type="GO" id="GO:0007015">
    <property type="term" value="P:actin filament organization"/>
    <property type="evidence" value="ECO:0007669"/>
    <property type="project" value="TreeGrafter"/>
</dbReference>
<dbReference type="GO" id="GO:0051015">
    <property type="term" value="F:actin filament binding"/>
    <property type="evidence" value="ECO:0007669"/>
    <property type="project" value="TreeGrafter"/>
</dbReference>
<feature type="compositionally biased region" description="Basic and acidic residues" evidence="9">
    <location>
        <begin position="219"/>
        <end position="232"/>
    </location>
</feature>
<dbReference type="GO" id="GO:0005737">
    <property type="term" value="C:cytoplasm"/>
    <property type="evidence" value="ECO:0007669"/>
    <property type="project" value="TreeGrafter"/>
</dbReference>
<evidence type="ECO:0000256" key="8">
    <source>
        <dbReference type="ARBA" id="ARBA00023288"/>
    </source>
</evidence>
<keyword evidence="8" id="KW-0449">Lipoprotein</keyword>
<proteinExistence type="inferred from homology"/>
<keyword evidence="5" id="KW-0519">Myristate</keyword>
<feature type="compositionally biased region" description="Basic and acidic residues" evidence="9">
    <location>
        <begin position="285"/>
        <end position="296"/>
    </location>
</feature>
<dbReference type="EMBL" id="WKFB01000253">
    <property type="protein sequence ID" value="KAF6729579.1"/>
    <property type="molecule type" value="Genomic_DNA"/>
</dbReference>
<feature type="compositionally biased region" description="Basic and acidic residues" evidence="9">
    <location>
        <begin position="304"/>
        <end position="322"/>
    </location>
</feature>
<evidence type="ECO:0000256" key="3">
    <source>
        <dbReference type="ARBA" id="ARBA00006456"/>
    </source>
</evidence>
<evidence type="ECO:0000256" key="5">
    <source>
        <dbReference type="ARBA" id="ARBA00022707"/>
    </source>
</evidence>
<dbReference type="GO" id="GO:0005856">
    <property type="term" value="C:cytoskeleton"/>
    <property type="evidence" value="ECO:0007669"/>
    <property type="project" value="UniProtKB-SubCell"/>
</dbReference>
<feature type="region of interest" description="Disordered" evidence="9">
    <location>
        <begin position="99"/>
        <end position="133"/>
    </location>
</feature>
<feature type="compositionally biased region" description="Low complexity" evidence="9">
    <location>
        <begin position="104"/>
        <end position="118"/>
    </location>
</feature>
<accession>A0A834CKN0</accession>
<feature type="region of interest" description="Disordered" evidence="9">
    <location>
        <begin position="253"/>
        <end position="348"/>
    </location>
</feature>
<evidence type="ECO:0000256" key="4">
    <source>
        <dbReference type="ARBA" id="ARBA00022490"/>
    </source>
</evidence>
<dbReference type="PANTHER" id="PTHR14353:SF13">
    <property type="entry name" value="MARCKS-RELATED PROTEIN 1-B"/>
    <property type="match status" value="1"/>
</dbReference>
<dbReference type="Proteomes" id="UP000646548">
    <property type="component" value="Unassembled WGS sequence"/>
</dbReference>
<evidence type="ECO:0000313" key="11">
    <source>
        <dbReference type="Proteomes" id="UP000646548"/>
    </source>
</evidence>
<comment type="caution">
    <text evidence="10">The sequence shown here is derived from an EMBL/GenBank/DDBJ whole genome shotgun (WGS) entry which is preliminary data.</text>
</comment>
<keyword evidence="7" id="KW-0206">Cytoskeleton</keyword>
<dbReference type="GO" id="GO:0005516">
    <property type="term" value="F:calmodulin binding"/>
    <property type="evidence" value="ECO:0007669"/>
    <property type="project" value="InterPro"/>
</dbReference>
<sequence length="348" mass="36530">MKGAGQVTLRSWDQRELVGQGSRKAPLRLQLPHMTKDEEVILQSSTPTSVTALRLREEKKGVLDATLNPDDIYPAAMHPSSAPSYLRPQEAEVHRDNGVPVIQGRGSPPRRTLPPLTLRRSRPTGRYAPSQGWLGGGVGGIKSLYGATASLLALCLSGTQTSELCCRLLENGHVKTNGDVSSKPDGDAAATNGSAEAAKEPEAGAGGDAIEPAPAADGEATKPEGEAAAKETPKKKKKKFSLKKSFNIKLNLKKSKKSEAVKEEAATAAAPAEEKPAENGAAAPAEEKKEEVKEEAAAAVAEAPKAEEEPAKEETPKEEAKEAAAPAPEATKPTEESSSTPASSEKKE</sequence>
<evidence type="ECO:0000256" key="6">
    <source>
        <dbReference type="ARBA" id="ARBA00023136"/>
    </source>
</evidence>
<comment type="similarity">
    <text evidence="3">Belongs to the MARCKS family.</text>
</comment>
<evidence type="ECO:0000256" key="9">
    <source>
        <dbReference type="SAM" id="MobiDB-lite"/>
    </source>
</evidence>
<reference evidence="10" key="1">
    <citation type="journal article" name="BMC Genomics">
        <title>Long-read sequencing and de novo genome assembly of marine medaka (Oryzias melastigma).</title>
        <authorList>
            <person name="Liang P."/>
            <person name="Saqib H.S.A."/>
            <person name="Ni X."/>
            <person name="Shen Y."/>
        </authorList>
    </citation>
    <scope>NUCLEOTIDE SEQUENCE</scope>
    <source>
        <strain evidence="10">Bigg-433</strain>
    </source>
</reference>
<organism evidence="10 11">
    <name type="scientific">Oryzias melastigma</name>
    <name type="common">Marine medaka</name>
    <dbReference type="NCBI Taxonomy" id="30732"/>
    <lineage>
        <taxon>Eukaryota</taxon>
        <taxon>Metazoa</taxon>
        <taxon>Chordata</taxon>
        <taxon>Craniata</taxon>
        <taxon>Vertebrata</taxon>
        <taxon>Euteleostomi</taxon>
        <taxon>Actinopterygii</taxon>
        <taxon>Neopterygii</taxon>
        <taxon>Teleostei</taxon>
        <taxon>Neoteleostei</taxon>
        <taxon>Acanthomorphata</taxon>
        <taxon>Ovalentaria</taxon>
        <taxon>Atherinomorphae</taxon>
        <taxon>Beloniformes</taxon>
        <taxon>Adrianichthyidae</taxon>
        <taxon>Oryziinae</taxon>
        <taxon>Oryzias</taxon>
    </lineage>
</organism>
<evidence type="ECO:0000256" key="2">
    <source>
        <dbReference type="ARBA" id="ARBA00004635"/>
    </source>
</evidence>
<keyword evidence="6" id="KW-0472">Membrane</keyword>
<evidence type="ECO:0000256" key="7">
    <source>
        <dbReference type="ARBA" id="ARBA00023212"/>
    </source>
</evidence>
<dbReference type="PANTHER" id="PTHR14353">
    <property type="entry name" value="MYRISTOYLATED ALANINE-RICH C-KINASE SUBSTRATE MARCKS"/>
    <property type="match status" value="1"/>
</dbReference>
<protein>
    <submittedName>
        <fullName evidence="10">MARCKS-related protein</fullName>
    </submittedName>
</protein>
<dbReference type="InterPro" id="IPR002101">
    <property type="entry name" value="MARCKS"/>
</dbReference>
<name>A0A834CKN0_ORYME</name>
<gene>
    <name evidence="10" type="ORF">FQA47_009357</name>
</gene>
<evidence type="ECO:0000313" key="10">
    <source>
        <dbReference type="EMBL" id="KAF6729579.1"/>
    </source>
</evidence>